<dbReference type="EMBL" id="JBFBMH010000006">
    <property type="protein sequence ID" value="MEW1974749.1"/>
    <property type="molecule type" value="Genomic_DNA"/>
</dbReference>
<gene>
    <name evidence="2" type="ORF">AB0301_06690</name>
</gene>
<dbReference type="Proteomes" id="UP001553715">
    <property type="component" value="Unassembled WGS sequence"/>
</dbReference>
<evidence type="ECO:0000313" key="2">
    <source>
        <dbReference type="EMBL" id="MEW1974749.1"/>
    </source>
</evidence>
<feature type="region of interest" description="Disordered" evidence="1">
    <location>
        <begin position="1"/>
        <end position="37"/>
    </location>
</feature>
<proteinExistence type="predicted"/>
<keyword evidence="3" id="KW-1185">Reference proteome</keyword>
<dbReference type="InterPro" id="IPR014942">
    <property type="entry name" value="AbiEii"/>
</dbReference>
<organism evidence="2 3">
    <name type="scientific">Microbacterium profundi</name>
    <dbReference type="NCBI Taxonomy" id="450380"/>
    <lineage>
        <taxon>Bacteria</taxon>
        <taxon>Bacillati</taxon>
        <taxon>Actinomycetota</taxon>
        <taxon>Actinomycetes</taxon>
        <taxon>Micrococcales</taxon>
        <taxon>Microbacteriaceae</taxon>
        <taxon>Microbacterium</taxon>
    </lineage>
</organism>
<keyword evidence="2" id="KW-0808">Transferase</keyword>
<evidence type="ECO:0000256" key="1">
    <source>
        <dbReference type="SAM" id="MobiDB-lite"/>
    </source>
</evidence>
<protein>
    <submittedName>
        <fullName evidence="2">Nucleotidyl transferase AbiEii/AbiGii toxin family protein</fullName>
    </submittedName>
</protein>
<accession>A0ABV3LFR0</accession>
<comment type="caution">
    <text evidence="2">The sequence shown here is derived from an EMBL/GenBank/DDBJ whole genome shotgun (WGS) entry which is preliminary data.</text>
</comment>
<dbReference type="RefSeq" id="WP_200881026.1">
    <property type="nucleotide sequence ID" value="NZ_JAJVKR010000001.1"/>
</dbReference>
<dbReference type="GO" id="GO:0016740">
    <property type="term" value="F:transferase activity"/>
    <property type="evidence" value="ECO:0007669"/>
    <property type="project" value="UniProtKB-KW"/>
</dbReference>
<name>A0ABV3LFR0_9MICO</name>
<reference evidence="2 3" key="1">
    <citation type="submission" date="2024-06" db="EMBL/GenBank/DDBJ databases">
        <title>The Natural Products Discovery Center: Release of the First 8490 Sequenced Strains for Exploring Actinobacteria Biosynthetic Diversity.</title>
        <authorList>
            <person name="Kalkreuter E."/>
            <person name="Kautsar S.A."/>
            <person name="Yang D."/>
            <person name="Bader C.D."/>
            <person name="Teijaro C.N."/>
            <person name="Fluegel L."/>
            <person name="Davis C.M."/>
            <person name="Simpson J.R."/>
            <person name="Lauterbach L."/>
            <person name="Steele A.D."/>
            <person name="Gui C."/>
            <person name="Meng S."/>
            <person name="Li G."/>
            <person name="Viehrig K."/>
            <person name="Ye F."/>
            <person name="Su P."/>
            <person name="Kiefer A.F."/>
            <person name="Nichols A."/>
            <person name="Cepeda A.J."/>
            <person name="Yan W."/>
            <person name="Fan B."/>
            <person name="Jiang Y."/>
            <person name="Adhikari A."/>
            <person name="Zheng C.-J."/>
            <person name="Schuster L."/>
            <person name="Cowan T.M."/>
            <person name="Smanski M.J."/>
            <person name="Chevrette M.G."/>
            <person name="De Carvalho L.P.S."/>
            <person name="Shen B."/>
        </authorList>
    </citation>
    <scope>NUCLEOTIDE SEQUENCE [LARGE SCALE GENOMIC DNA]</scope>
    <source>
        <strain evidence="2 3">NPDC077434</strain>
    </source>
</reference>
<sequence length="263" mass="28840">MVKDQNGRAHRPAVPGGGQFSESAHTPPEANLPPADTMPAGLEAVLESAARLQRLVPDAVLVGGTAAAYYARHRTSTDHDHIVRDLNQRFEVVLDALERDGDFVLNRATPGRIILGELGGIEAGVRQLIRARPLETTQVQLRSGDMLTVPTIDELARIKAYLIVKRNQMRDYVDIAALSATFGPDRIGAVLGDIDDYYRDDTHPEDRPVRSQLARQLASPQPRDASQIARLSSYKGMTPRWQNWDEIVAACRTVAAHIPTGGE</sequence>
<dbReference type="Pfam" id="PF08843">
    <property type="entry name" value="AbiEii"/>
    <property type="match status" value="1"/>
</dbReference>
<evidence type="ECO:0000313" key="3">
    <source>
        <dbReference type="Proteomes" id="UP001553715"/>
    </source>
</evidence>